<dbReference type="PROSITE" id="PS01124">
    <property type="entry name" value="HTH_ARAC_FAMILY_2"/>
    <property type="match status" value="1"/>
</dbReference>
<dbReference type="Proteomes" id="UP000310636">
    <property type="component" value="Unassembled WGS sequence"/>
</dbReference>
<keyword evidence="2" id="KW-0238">DNA-binding</keyword>
<dbReference type="Pfam" id="PF02311">
    <property type="entry name" value="AraC_binding"/>
    <property type="match status" value="1"/>
</dbReference>
<dbReference type="InterPro" id="IPR014710">
    <property type="entry name" value="RmlC-like_jellyroll"/>
</dbReference>
<evidence type="ECO:0000313" key="5">
    <source>
        <dbReference type="EMBL" id="THF84170.1"/>
    </source>
</evidence>
<keyword evidence="6" id="KW-1185">Reference proteome</keyword>
<organism evidence="5 6">
    <name type="scientific">Cohnella fermenti</name>
    <dbReference type="NCBI Taxonomy" id="2565925"/>
    <lineage>
        <taxon>Bacteria</taxon>
        <taxon>Bacillati</taxon>
        <taxon>Bacillota</taxon>
        <taxon>Bacilli</taxon>
        <taxon>Bacillales</taxon>
        <taxon>Paenibacillaceae</taxon>
        <taxon>Cohnella</taxon>
    </lineage>
</organism>
<dbReference type="SUPFAM" id="SSF51215">
    <property type="entry name" value="Regulatory protein AraC"/>
    <property type="match status" value="1"/>
</dbReference>
<accession>A0A4S4C907</accession>
<feature type="domain" description="HTH araC/xylS-type" evidence="4">
    <location>
        <begin position="212"/>
        <end position="310"/>
    </location>
</feature>
<dbReference type="Pfam" id="PF12833">
    <property type="entry name" value="HTH_18"/>
    <property type="match status" value="1"/>
</dbReference>
<evidence type="ECO:0000256" key="2">
    <source>
        <dbReference type="ARBA" id="ARBA00023125"/>
    </source>
</evidence>
<dbReference type="PRINTS" id="PR00032">
    <property type="entry name" value="HTHARAC"/>
</dbReference>
<dbReference type="Gene3D" id="2.60.120.10">
    <property type="entry name" value="Jelly Rolls"/>
    <property type="match status" value="1"/>
</dbReference>
<gene>
    <name evidence="5" type="ORF">E6C55_02400</name>
</gene>
<keyword evidence="1" id="KW-0805">Transcription regulation</keyword>
<keyword evidence="3" id="KW-0804">Transcription</keyword>
<dbReference type="GO" id="GO:0043565">
    <property type="term" value="F:sequence-specific DNA binding"/>
    <property type="evidence" value="ECO:0007669"/>
    <property type="project" value="InterPro"/>
</dbReference>
<sequence>MDGVEIVAGANLRGGGLMLFSISNRTCLEVKWANVHRGDERFYRTPHSNPHYNLIMVIDGPVYLEAAGEKLTLQAGEVLLLTPWQEHQGWRSSEPHSGFFWAQFAAEPGLGVIRDNAEPEDEIPLLQPAANDLRTSPGAPPPLLLPQRMRAQSRFEILVLFEKLIDEMDRPRGYYRFRAASLLWTMLERLADETLRQRNADTSLPASFLTYRRIVNFIEESYRRPISTEEYGHELRLTYEYICQVFKKYAGITITTYVQLLRLQQAQDLLRRTDKPVQDIAGEVGYEDAYYFARLFKRTTGVTPTDFRRRL</sequence>
<name>A0A4S4C907_9BACL</name>
<dbReference type="SMART" id="SM00342">
    <property type="entry name" value="HTH_ARAC"/>
    <property type="match status" value="1"/>
</dbReference>
<evidence type="ECO:0000259" key="4">
    <source>
        <dbReference type="PROSITE" id="PS01124"/>
    </source>
</evidence>
<dbReference type="EMBL" id="SSOB01000002">
    <property type="protein sequence ID" value="THF84170.1"/>
    <property type="molecule type" value="Genomic_DNA"/>
</dbReference>
<dbReference type="Gene3D" id="1.10.10.60">
    <property type="entry name" value="Homeodomain-like"/>
    <property type="match status" value="2"/>
</dbReference>
<dbReference type="SUPFAM" id="SSF46689">
    <property type="entry name" value="Homeodomain-like"/>
    <property type="match status" value="1"/>
</dbReference>
<reference evidence="5 6" key="1">
    <citation type="submission" date="2019-04" db="EMBL/GenBank/DDBJ databases">
        <title>Cohnella sp. nov. isolated from preserved vegetables.</title>
        <authorList>
            <person name="Lin S.-Y."/>
            <person name="Hung M.-H."/>
            <person name="Young C.-C."/>
        </authorList>
    </citation>
    <scope>NUCLEOTIDE SEQUENCE [LARGE SCALE GENOMIC DNA]</scope>
    <source>
        <strain evidence="5 6">CC-MHH1044</strain>
    </source>
</reference>
<dbReference type="OrthoDB" id="9807321at2"/>
<comment type="caution">
    <text evidence="5">The sequence shown here is derived from an EMBL/GenBank/DDBJ whole genome shotgun (WGS) entry which is preliminary data.</text>
</comment>
<evidence type="ECO:0000313" key="6">
    <source>
        <dbReference type="Proteomes" id="UP000310636"/>
    </source>
</evidence>
<proteinExistence type="predicted"/>
<dbReference type="PANTHER" id="PTHR43280:SF2">
    <property type="entry name" value="HTH-TYPE TRANSCRIPTIONAL REGULATOR EXSA"/>
    <property type="match status" value="1"/>
</dbReference>
<dbReference type="GO" id="GO:0003700">
    <property type="term" value="F:DNA-binding transcription factor activity"/>
    <property type="evidence" value="ECO:0007669"/>
    <property type="project" value="InterPro"/>
</dbReference>
<dbReference type="InterPro" id="IPR003313">
    <property type="entry name" value="AraC-bd"/>
</dbReference>
<evidence type="ECO:0000256" key="3">
    <source>
        <dbReference type="ARBA" id="ARBA00023163"/>
    </source>
</evidence>
<dbReference type="AlphaFoldDB" id="A0A4S4C907"/>
<dbReference type="InterPro" id="IPR018060">
    <property type="entry name" value="HTH_AraC"/>
</dbReference>
<protein>
    <submittedName>
        <fullName evidence="5">AraC family transcriptional regulator</fullName>
    </submittedName>
</protein>
<dbReference type="PANTHER" id="PTHR43280">
    <property type="entry name" value="ARAC-FAMILY TRANSCRIPTIONAL REGULATOR"/>
    <property type="match status" value="1"/>
</dbReference>
<dbReference type="InterPro" id="IPR009057">
    <property type="entry name" value="Homeodomain-like_sf"/>
</dbReference>
<dbReference type="InterPro" id="IPR037923">
    <property type="entry name" value="HTH-like"/>
</dbReference>
<dbReference type="InterPro" id="IPR020449">
    <property type="entry name" value="Tscrpt_reg_AraC-type_HTH"/>
</dbReference>
<evidence type="ECO:0000256" key="1">
    <source>
        <dbReference type="ARBA" id="ARBA00023015"/>
    </source>
</evidence>